<gene>
    <name evidence="1" type="ORF">CHX27_02570</name>
</gene>
<name>A0A256A2X4_9FLAO</name>
<dbReference type="EMBL" id="NOXX01000134">
    <property type="protein sequence ID" value="OYQ48197.1"/>
    <property type="molecule type" value="Genomic_DNA"/>
</dbReference>
<keyword evidence="2" id="KW-1185">Reference proteome</keyword>
<evidence type="ECO:0000313" key="1">
    <source>
        <dbReference type="EMBL" id="OYQ48197.1"/>
    </source>
</evidence>
<proteinExistence type="predicted"/>
<organism evidence="1 2">
    <name type="scientific">Flavobacterium aurantiibacter</name>
    <dbReference type="NCBI Taxonomy" id="2023067"/>
    <lineage>
        <taxon>Bacteria</taxon>
        <taxon>Pseudomonadati</taxon>
        <taxon>Bacteroidota</taxon>
        <taxon>Flavobacteriia</taxon>
        <taxon>Flavobacteriales</taxon>
        <taxon>Flavobacteriaceae</taxon>
        <taxon>Flavobacterium</taxon>
    </lineage>
</organism>
<comment type="caution">
    <text evidence="1">The sequence shown here is derived from an EMBL/GenBank/DDBJ whole genome shotgun (WGS) entry which is preliminary data.</text>
</comment>
<sequence>MEVQNLEITEVFVDGDERARGYLIADKETNNLLYFFDVDRVDYKLTTIKIDAAQTMIFNNINEVDKYLSTNEFDFISIKDNPDFEPPTANQPITFRERYSYGACFRLQDGSYGRGVYRATYFLGIRLSSWTQVLDEESGGPVIVGCNEEYNPN</sequence>
<dbReference type="Proteomes" id="UP000216035">
    <property type="component" value="Unassembled WGS sequence"/>
</dbReference>
<evidence type="ECO:0000313" key="2">
    <source>
        <dbReference type="Proteomes" id="UP000216035"/>
    </source>
</evidence>
<dbReference type="AlphaFoldDB" id="A0A256A2X4"/>
<reference evidence="1 2" key="1">
    <citation type="submission" date="2017-07" db="EMBL/GenBank/DDBJ databases">
        <title>Flavobacterium cyanobacteriorum sp. nov., isolated from cyanobacterial aggregates in a eutrophic lake.</title>
        <authorList>
            <person name="Cai H."/>
        </authorList>
    </citation>
    <scope>NUCLEOTIDE SEQUENCE [LARGE SCALE GENOMIC DNA]</scope>
    <source>
        <strain evidence="1 2">TH167</strain>
    </source>
</reference>
<protein>
    <submittedName>
        <fullName evidence="1">Uncharacterized protein</fullName>
    </submittedName>
</protein>
<accession>A0A256A2X4</accession>